<comment type="catalytic activity">
    <reaction evidence="7 8 13">
        <text>(S)-4-amino-5-oxopentanoate + tRNA(Glu) + NADP(+) = L-glutamyl-tRNA(Glu) + NADPH + H(+)</text>
        <dbReference type="Rhea" id="RHEA:12344"/>
        <dbReference type="Rhea" id="RHEA-COMP:9663"/>
        <dbReference type="Rhea" id="RHEA-COMP:9680"/>
        <dbReference type="ChEBI" id="CHEBI:15378"/>
        <dbReference type="ChEBI" id="CHEBI:57501"/>
        <dbReference type="ChEBI" id="CHEBI:57783"/>
        <dbReference type="ChEBI" id="CHEBI:58349"/>
        <dbReference type="ChEBI" id="CHEBI:78442"/>
        <dbReference type="ChEBI" id="CHEBI:78520"/>
        <dbReference type="EC" id="1.2.1.70"/>
    </reaction>
</comment>
<dbReference type="SUPFAM" id="SSF69742">
    <property type="entry name" value="Glutamyl tRNA-reductase catalytic, N-terminal domain"/>
    <property type="match status" value="1"/>
</dbReference>
<dbReference type="GO" id="GO:0019353">
    <property type="term" value="P:protoporphyrinogen IX biosynthetic process from glutamate"/>
    <property type="evidence" value="ECO:0007669"/>
    <property type="project" value="TreeGrafter"/>
</dbReference>
<protein>
    <recommendedName>
        <fullName evidence="3 8">Glutamyl-tRNA reductase</fullName>
        <shortName evidence="8">GluTR</shortName>
        <ecNumber evidence="3 8">1.2.1.70</ecNumber>
    </recommendedName>
</protein>
<dbReference type="EC" id="1.2.1.70" evidence="3 8"/>
<feature type="binding site" evidence="8 10">
    <location>
        <position position="93"/>
    </location>
    <ligand>
        <name>substrate</name>
    </ligand>
</feature>
<keyword evidence="6 8" id="KW-0627">Porphyrin biosynthesis</keyword>
<comment type="caution">
    <text evidence="17">The sequence shown here is derived from an EMBL/GenBank/DDBJ whole genome shotgun (WGS) entry which is preliminary data.</text>
</comment>
<keyword evidence="4 8" id="KW-0521">NADP</keyword>
<dbReference type="PANTHER" id="PTHR43013:SF1">
    <property type="entry name" value="GLUTAMYL-TRNA REDUCTASE"/>
    <property type="match status" value="1"/>
</dbReference>
<evidence type="ECO:0000256" key="2">
    <source>
        <dbReference type="ARBA" id="ARBA00005916"/>
    </source>
</evidence>
<evidence type="ECO:0000256" key="4">
    <source>
        <dbReference type="ARBA" id="ARBA00022857"/>
    </source>
</evidence>
<comment type="function">
    <text evidence="8">Catalyzes the NADPH-dependent reduction of glutamyl-tRNA(Glu) to glutamate 1-semialdehyde (GSA).</text>
</comment>
<evidence type="ECO:0000313" key="17">
    <source>
        <dbReference type="EMBL" id="RPF52573.1"/>
    </source>
</evidence>
<evidence type="ECO:0000256" key="10">
    <source>
        <dbReference type="PIRSR" id="PIRSR000445-2"/>
    </source>
</evidence>
<dbReference type="InterPro" id="IPR015896">
    <property type="entry name" value="4pyrrol_synth_GluRdtase_dimer"/>
</dbReference>
<keyword evidence="18" id="KW-1185">Reference proteome</keyword>
<dbReference type="HAMAP" id="MF_00087">
    <property type="entry name" value="Glu_tRNA_reductase"/>
    <property type="match status" value="1"/>
</dbReference>
<feature type="domain" description="Glutamyl-tRNA reductase N-terminal" evidence="16">
    <location>
        <begin position="6"/>
        <end position="140"/>
    </location>
</feature>
<feature type="site" description="Important for activity" evidence="8 12">
    <location>
        <position position="83"/>
    </location>
</feature>
<dbReference type="PIRSF" id="PIRSF000445">
    <property type="entry name" value="4pyrrol_synth_GluRdtase"/>
    <property type="match status" value="1"/>
</dbReference>
<accession>A0A3N5B5H4</accession>
<evidence type="ECO:0000256" key="13">
    <source>
        <dbReference type="RuleBase" id="RU000584"/>
    </source>
</evidence>
<dbReference type="FunFam" id="3.40.50.720:FF:000031">
    <property type="entry name" value="Glutamyl-tRNA reductase"/>
    <property type="match status" value="1"/>
</dbReference>
<gene>
    <name evidence="8" type="primary">hemA</name>
    <name evidence="17" type="ORF">EDC42_0113</name>
</gene>
<evidence type="ECO:0000259" key="16">
    <source>
        <dbReference type="Pfam" id="PF05201"/>
    </source>
</evidence>
<dbReference type="InterPro" id="IPR018214">
    <property type="entry name" value="GluRdtase_CS"/>
</dbReference>
<feature type="binding site" evidence="8 10">
    <location>
        <position position="104"/>
    </location>
    <ligand>
        <name>substrate</name>
    </ligand>
</feature>
<comment type="similarity">
    <text evidence="2 8 13">Belongs to the glutamyl-tRNA reductase family.</text>
</comment>
<evidence type="ECO:0000256" key="11">
    <source>
        <dbReference type="PIRSR" id="PIRSR000445-3"/>
    </source>
</evidence>
<evidence type="ECO:0000259" key="14">
    <source>
        <dbReference type="Pfam" id="PF00745"/>
    </source>
</evidence>
<dbReference type="PANTHER" id="PTHR43013">
    <property type="entry name" value="GLUTAMYL-TRNA REDUCTASE"/>
    <property type="match status" value="1"/>
</dbReference>
<dbReference type="GO" id="GO:0008883">
    <property type="term" value="F:glutamyl-tRNA reductase activity"/>
    <property type="evidence" value="ECO:0007669"/>
    <property type="project" value="UniProtKB-UniRule"/>
</dbReference>
<dbReference type="InterPro" id="IPR015895">
    <property type="entry name" value="4pyrrol_synth_GluRdtase_N"/>
</dbReference>
<comment type="pathway">
    <text evidence="1 8 13">Porphyrin-containing compound metabolism; protoporphyrin-IX biosynthesis; 5-aminolevulinate from L-glutamyl-tRNA(Glu): step 1/2.</text>
</comment>
<evidence type="ECO:0000256" key="1">
    <source>
        <dbReference type="ARBA" id="ARBA00005059"/>
    </source>
</evidence>
<dbReference type="Gene3D" id="3.40.50.720">
    <property type="entry name" value="NAD(P)-binding Rossmann-like Domain"/>
    <property type="match status" value="1"/>
</dbReference>
<dbReference type="PROSITE" id="PS00747">
    <property type="entry name" value="GLUTR"/>
    <property type="match status" value="1"/>
</dbReference>
<evidence type="ECO:0000259" key="15">
    <source>
        <dbReference type="Pfam" id="PF01488"/>
    </source>
</evidence>
<organism evidence="17 18">
    <name type="scientific">Methanobrevibacter gottschalkii DSM 11977</name>
    <dbReference type="NCBI Taxonomy" id="1122229"/>
    <lineage>
        <taxon>Archaea</taxon>
        <taxon>Methanobacteriati</taxon>
        <taxon>Methanobacteriota</taxon>
        <taxon>Methanomada group</taxon>
        <taxon>Methanobacteria</taxon>
        <taxon>Methanobacteriales</taxon>
        <taxon>Methanobacteriaceae</taxon>
        <taxon>Methanobrevibacter</taxon>
    </lineage>
</organism>
<feature type="domain" description="Tetrapyrrole biosynthesis glutamyl-tRNA reductase dimerisation" evidence="14">
    <location>
        <begin position="301"/>
        <end position="396"/>
    </location>
</feature>
<feature type="binding site" evidence="8 10">
    <location>
        <begin position="45"/>
        <end position="48"/>
    </location>
    <ligand>
        <name>substrate</name>
    </ligand>
</feature>
<evidence type="ECO:0000256" key="8">
    <source>
        <dbReference type="HAMAP-Rule" id="MF_00087"/>
    </source>
</evidence>
<dbReference type="CDD" id="cd05213">
    <property type="entry name" value="NAD_bind_Glutamyl_tRNA_reduct"/>
    <property type="match status" value="1"/>
</dbReference>
<dbReference type="NCBIfam" id="TIGR01035">
    <property type="entry name" value="hemA"/>
    <property type="match status" value="1"/>
</dbReference>
<comment type="subunit">
    <text evidence="8">Homodimer.</text>
</comment>
<dbReference type="EMBL" id="RKRG01000001">
    <property type="protein sequence ID" value="RPF52573.1"/>
    <property type="molecule type" value="Genomic_DNA"/>
</dbReference>
<evidence type="ECO:0000313" key="18">
    <source>
        <dbReference type="Proteomes" id="UP000271783"/>
    </source>
</evidence>
<evidence type="ECO:0000256" key="7">
    <source>
        <dbReference type="ARBA" id="ARBA00047464"/>
    </source>
</evidence>
<dbReference type="UniPathway" id="UPA00251">
    <property type="reaction ID" value="UER00316"/>
</dbReference>
<dbReference type="InterPro" id="IPR036453">
    <property type="entry name" value="GluRdtase_dimer_dom_sf"/>
</dbReference>
<dbReference type="AlphaFoldDB" id="A0A3N5B5H4"/>
<evidence type="ECO:0000256" key="6">
    <source>
        <dbReference type="ARBA" id="ARBA00023244"/>
    </source>
</evidence>
<reference evidence="17 18" key="1">
    <citation type="submission" date="2018-11" db="EMBL/GenBank/DDBJ databases">
        <title>Genomic Encyclopedia of Type Strains, Phase IV (KMG-IV): sequencing the most valuable type-strain genomes for metagenomic binning, comparative biology and taxonomic classification.</title>
        <authorList>
            <person name="Goeker M."/>
        </authorList>
    </citation>
    <scope>NUCLEOTIDE SEQUENCE [LARGE SCALE GENOMIC DNA]</scope>
    <source>
        <strain evidence="17 18">DSM 11977</strain>
    </source>
</reference>
<dbReference type="RefSeq" id="WP_069575281.1">
    <property type="nucleotide sequence ID" value="NZ_RKRG01000001.1"/>
</dbReference>
<dbReference type="InterPro" id="IPR000343">
    <property type="entry name" value="4pyrrol_synth_GluRdtase"/>
</dbReference>
<feature type="domain" description="Quinate/shikimate 5-dehydrogenase/glutamyl-tRNA reductase" evidence="15">
    <location>
        <begin position="155"/>
        <end position="287"/>
    </location>
</feature>
<feature type="binding site" evidence="8 11">
    <location>
        <begin position="173"/>
        <end position="178"/>
    </location>
    <ligand>
        <name>NADP(+)</name>
        <dbReference type="ChEBI" id="CHEBI:58349"/>
    </ligand>
</feature>
<evidence type="ECO:0000256" key="9">
    <source>
        <dbReference type="PIRSR" id="PIRSR000445-1"/>
    </source>
</evidence>
<comment type="domain">
    <text evidence="8">Possesses an unusual extended V-shaped dimeric structure with each monomer consisting of three distinct domains arranged along a curved 'spinal' alpha-helix. The N-terminal catalytic domain specifically recognizes the glutamate moiety of the substrate. The second domain is the NADPH-binding domain, and the third C-terminal domain is responsible for dimerization.</text>
</comment>
<keyword evidence="5 8" id="KW-0560">Oxidoreductase</keyword>
<feature type="binding site" evidence="8 10">
    <location>
        <begin position="98"/>
        <end position="100"/>
    </location>
    <ligand>
        <name>substrate</name>
    </ligand>
</feature>
<dbReference type="InterPro" id="IPR006151">
    <property type="entry name" value="Shikm_DH/Glu-tRNA_Rdtase"/>
</dbReference>
<dbReference type="SUPFAM" id="SSF69075">
    <property type="entry name" value="Glutamyl tRNA-reductase dimerization domain"/>
    <property type="match status" value="1"/>
</dbReference>
<evidence type="ECO:0000256" key="3">
    <source>
        <dbReference type="ARBA" id="ARBA00012970"/>
    </source>
</evidence>
<dbReference type="Proteomes" id="UP000271783">
    <property type="component" value="Unassembled WGS sequence"/>
</dbReference>
<dbReference type="GO" id="GO:0050661">
    <property type="term" value="F:NADP binding"/>
    <property type="evidence" value="ECO:0007669"/>
    <property type="project" value="InterPro"/>
</dbReference>
<name>A0A3N5B5H4_9EURY</name>
<dbReference type="InterPro" id="IPR036291">
    <property type="entry name" value="NAD(P)-bd_dom_sf"/>
</dbReference>
<dbReference type="SUPFAM" id="SSF51735">
    <property type="entry name" value="NAD(P)-binding Rossmann-fold domains"/>
    <property type="match status" value="1"/>
</dbReference>
<proteinExistence type="inferred from homology"/>
<dbReference type="InterPro" id="IPR036343">
    <property type="entry name" value="GluRdtase_N_sf"/>
</dbReference>
<feature type="active site" description="Nucleophile" evidence="8 9">
    <location>
        <position position="46"/>
    </location>
</feature>
<evidence type="ECO:0000256" key="5">
    <source>
        <dbReference type="ARBA" id="ARBA00023002"/>
    </source>
</evidence>
<dbReference type="Gene3D" id="3.30.460.30">
    <property type="entry name" value="Glutamyl-tRNA reductase, N-terminal domain"/>
    <property type="match status" value="1"/>
</dbReference>
<sequence>MILNLRVDHKIADIQSMEVIAKDIDDLFAELQEKYSIGEYIEISTCNRKEYYIHNNNIPEDDELLSHENVSIVIDYGQSAVMHLLRLTSGLESMIIGEDQILGQVKDAKNNAIKNHHCGKVLDTIFTKAIHVGQVVRNKTRINKGSVSIGSAAIDLAEKHIGSLVDKSVLVIGAGKMGKLVAKALAEKDLKAIFVANRTYYVAVNLAEDLGGEAILFNDLEKYLTTADLVISATSAPHPVITKDRLLKCGRNYETLMMVDIANPRDISEDVCELGVKSFNIDDLREIAEINTNLRRKEFVEAESIINEEFILLKESFKIMEFDKLLGNLRASMEDIRQRETQKANVKLAVDGSVKILDNLTNSIVNKIFYDISKKVKKAAKDENEDILAACEYIFN</sequence>
<comment type="miscellaneous">
    <text evidence="8">During catalysis, the active site Cys acts as a nucleophile attacking the alpha-carbonyl group of tRNA-bound glutamate with the formation of a thioester intermediate between enzyme and glutamate, and the concomitant release of tRNA(Glu). The thioester intermediate is finally reduced by direct hydride transfer from NADPH, to form the product GSA.</text>
</comment>
<dbReference type="Pfam" id="PF01488">
    <property type="entry name" value="Shikimate_DH"/>
    <property type="match status" value="1"/>
</dbReference>
<evidence type="ECO:0000256" key="12">
    <source>
        <dbReference type="PIRSR" id="PIRSR000445-4"/>
    </source>
</evidence>
<dbReference type="Pfam" id="PF05201">
    <property type="entry name" value="GlutR_N"/>
    <property type="match status" value="1"/>
</dbReference>
<dbReference type="Pfam" id="PF00745">
    <property type="entry name" value="GlutR_dimer"/>
    <property type="match status" value="1"/>
</dbReference>